<reference evidence="1 2" key="1">
    <citation type="journal article" date="2011" name="J. Bacteriol.">
        <title>Complete Genome Sequence of Alicyclobacillus acidocaldarius Strain Tc-4-1.</title>
        <authorList>
            <person name="Chen Y."/>
            <person name="He Y."/>
            <person name="Zhang B."/>
            <person name="Yang J."/>
            <person name="Li W."/>
            <person name="Dong Z."/>
            <person name="Hu S."/>
        </authorList>
    </citation>
    <scope>NUCLEOTIDE SEQUENCE [LARGE SCALE GENOMIC DNA]</scope>
    <source>
        <strain evidence="1 2">Tc-4-1</strain>
    </source>
</reference>
<dbReference type="EMBL" id="CP002902">
    <property type="protein sequence ID" value="AEJ44387.1"/>
    <property type="molecule type" value="Genomic_DNA"/>
</dbReference>
<dbReference type="HOGENOM" id="CLU_142058_0_0_9"/>
<sequence>MLDSLLDLYHDLREAQSLARACVEAQQASAAVQGNVVAIPTERYQALMMLYSAVKRRVDASQALLGVRKDDELGHELVAEQVRLALNEERMALASLARQLEGERASCG</sequence>
<organism evidence="1 2">
    <name type="scientific">Alicyclobacillus acidocaldarius (strain Tc-4-1)</name>
    <name type="common">Bacillus acidocaldarius</name>
    <dbReference type="NCBI Taxonomy" id="1048834"/>
    <lineage>
        <taxon>Bacteria</taxon>
        <taxon>Bacillati</taxon>
        <taxon>Bacillota</taxon>
        <taxon>Bacilli</taxon>
        <taxon>Bacillales</taxon>
        <taxon>Alicyclobacillaceae</taxon>
        <taxon>Alicyclobacillus</taxon>
    </lineage>
</organism>
<reference evidence="2" key="2">
    <citation type="submission" date="2011-06" db="EMBL/GenBank/DDBJ databases">
        <title>The complete genome sequence of Alicyclobacillus acidocaldarius sp. Tc-4-1.</title>
        <authorList>
            <person name="Chen Y."/>
            <person name="He Y."/>
            <person name="Dong Z."/>
            <person name="Hu S."/>
        </authorList>
    </citation>
    <scope>NUCLEOTIDE SEQUENCE [LARGE SCALE GENOMIC DNA]</scope>
    <source>
        <strain evidence="2">Tc-4-1</strain>
    </source>
</reference>
<evidence type="ECO:0000313" key="1">
    <source>
        <dbReference type="EMBL" id="AEJ44387.1"/>
    </source>
</evidence>
<evidence type="ECO:0000313" key="2">
    <source>
        <dbReference type="Proteomes" id="UP000000292"/>
    </source>
</evidence>
<dbReference type="Proteomes" id="UP000000292">
    <property type="component" value="Chromosome"/>
</dbReference>
<dbReference type="STRING" id="1048834.TC41_2488"/>
<dbReference type="KEGG" id="aad:TC41_2488"/>
<accession>F8IH33</accession>
<name>F8IH33_ALIAT</name>
<dbReference type="AlphaFoldDB" id="F8IH33"/>
<protein>
    <submittedName>
        <fullName evidence="1">Uncharacterized protein</fullName>
    </submittedName>
</protein>
<gene>
    <name evidence="1" type="ordered locus">TC41_2488</name>
</gene>
<dbReference type="PATRIC" id="fig|1048834.4.peg.2349"/>
<proteinExistence type="predicted"/>